<dbReference type="InterPro" id="IPR036518">
    <property type="entry name" value="CobE/GbiG_C_sf"/>
</dbReference>
<feature type="domain" description="CobE/GbiG C-terminal" evidence="1">
    <location>
        <begin position="2"/>
        <end position="120"/>
    </location>
</feature>
<dbReference type="Proteomes" id="UP001501237">
    <property type="component" value="Unassembled WGS sequence"/>
</dbReference>
<dbReference type="Pfam" id="PF01890">
    <property type="entry name" value="CbiG_C"/>
    <property type="match status" value="1"/>
</dbReference>
<evidence type="ECO:0000313" key="2">
    <source>
        <dbReference type="EMBL" id="GAA3229726.1"/>
    </source>
</evidence>
<proteinExistence type="predicted"/>
<organism evidence="2 3">
    <name type="scientific">Actinocorallia longicatena</name>
    <dbReference type="NCBI Taxonomy" id="111803"/>
    <lineage>
        <taxon>Bacteria</taxon>
        <taxon>Bacillati</taxon>
        <taxon>Actinomycetota</taxon>
        <taxon>Actinomycetes</taxon>
        <taxon>Streptosporangiales</taxon>
        <taxon>Thermomonosporaceae</taxon>
        <taxon>Actinocorallia</taxon>
    </lineage>
</organism>
<protein>
    <recommendedName>
        <fullName evidence="1">CobE/GbiG C-terminal domain-containing protein</fullName>
    </recommendedName>
</protein>
<dbReference type="Gene3D" id="3.30.420.180">
    <property type="entry name" value="CobE/GbiG C-terminal domain"/>
    <property type="match status" value="1"/>
</dbReference>
<dbReference type="InterPro" id="IPR052553">
    <property type="entry name" value="CbiG_hydrolase"/>
</dbReference>
<comment type="caution">
    <text evidence="2">The sequence shown here is derived from an EMBL/GenBank/DDBJ whole genome shotgun (WGS) entry which is preliminary data.</text>
</comment>
<dbReference type="PANTHER" id="PTHR37477:SF1">
    <property type="entry name" value="COBALT-PRECORRIN-5A HYDROLASE"/>
    <property type="match status" value="1"/>
</dbReference>
<reference evidence="3" key="1">
    <citation type="journal article" date="2019" name="Int. J. Syst. Evol. Microbiol.">
        <title>The Global Catalogue of Microorganisms (GCM) 10K type strain sequencing project: providing services to taxonomists for standard genome sequencing and annotation.</title>
        <authorList>
            <consortium name="The Broad Institute Genomics Platform"/>
            <consortium name="The Broad Institute Genome Sequencing Center for Infectious Disease"/>
            <person name="Wu L."/>
            <person name="Ma J."/>
        </authorList>
    </citation>
    <scope>NUCLEOTIDE SEQUENCE [LARGE SCALE GENOMIC DNA]</scope>
    <source>
        <strain evidence="3">JCM 9377</strain>
    </source>
</reference>
<dbReference type="InterPro" id="IPR002750">
    <property type="entry name" value="CobE/GbiG_C"/>
</dbReference>
<evidence type="ECO:0000313" key="3">
    <source>
        <dbReference type="Proteomes" id="UP001501237"/>
    </source>
</evidence>
<gene>
    <name evidence="2" type="ORF">GCM10010468_59810</name>
</gene>
<accession>A0ABP6QGT7</accession>
<keyword evidence="3" id="KW-1185">Reference proteome</keyword>
<dbReference type="PANTHER" id="PTHR37477">
    <property type="entry name" value="COBALT-PRECORRIN-5A HYDROLASE"/>
    <property type="match status" value="1"/>
</dbReference>
<name>A0ABP6QGT7_9ACTN</name>
<dbReference type="RefSeq" id="WP_344835032.1">
    <property type="nucleotide sequence ID" value="NZ_BAAAUV010000019.1"/>
</dbReference>
<sequence>MYVVGVGLRRGTGEADLDALVAAVLAEAGIGHERVTALATLEGKEAETAVTATCERYGWELRIFRADTLAAVPVPAPEIRVARAVGTPSVAEAAALAGAGVRAELIVGKRRSARATAALARVTALEEAPG</sequence>
<dbReference type="SUPFAM" id="SSF159664">
    <property type="entry name" value="CobE/GbiG C-terminal domain-like"/>
    <property type="match status" value="1"/>
</dbReference>
<evidence type="ECO:0000259" key="1">
    <source>
        <dbReference type="Pfam" id="PF01890"/>
    </source>
</evidence>
<dbReference type="EMBL" id="BAAAUV010000019">
    <property type="protein sequence ID" value="GAA3229726.1"/>
    <property type="molecule type" value="Genomic_DNA"/>
</dbReference>